<feature type="region of interest" description="Disordered" evidence="6">
    <location>
        <begin position="430"/>
        <end position="455"/>
    </location>
</feature>
<dbReference type="InterPro" id="IPR050367">
    <property type="entry name" value="APC_superfamily"/>
</dbReference>
<evidence type="ECO:0000256" key="4">
    <source>
        <dbReference type="ARBA" id="ARBA00022989"/>
    </source>
</evidence>
<feature type="transmembrane region" description="Helical" evidence="7">
    <location>
        <begin position="400"/>
        <end position="416"/>
    </location>
</feature>
<dbReference type="PANTHER" id="PTHR42770:SF13">
    <property type="entry name" value="L-METHIONINE_BRANCHED-CHAIN AMINO ACID EXPORTER YJEH"/>
    <property type="match status" value="1"/>
</dbReference>
<comment type="subcellular location">
    <subcellularLocation>
        <location evidence="1">Cell membrane</location>
        <topology evidence="1">Multi-pass membrane protein</topology>
    </subcellularLocation>
</comment>
<sequence length="455" mass="46366">MTTSAPGARAPSVGLAQGSALYVAAVLGTGILVLPALAAEVAGPGSIIAVVALIVLSVPLAGTFAALASRHPDAGGVATFVRLALGPTAARMAGYWFLFGVCVGAPVVAVLGGSYVVAVLGVDPGLVMVVGPVLLVPPFVLNLFGLRFSGRAQLVLSGLLVVIVVGVVAAAAPATDAANFMPVLPHGWVGVGLAISLFVWAFAGWEAVTHIAGEFRRPSRTIPLATGIAIVVVGACYLGLQIVTVGVLGDRAGESAVPLLDLVTATAPAWSRWAVASIAGIVALGVLNTYVAAFAKLGASLGRDRDLPHWFGKGAEPGGVPRRALGLVALLVAAYFAAFTLTDGDLTPFILIHTSSMVAVYAVGVAAALRLLPRFGVGWWFAAVSVVLVAGLLVLAGPNLLVPAVLAVAALAVTVVRRAGRWRRLREQAPHEELSPEAREASPIERAPLGRARRS</sequence>
<feature type="transmembrane region" description="Helical" evidence="7">
    <location>
        <begin position="95"/>
        <end position="120"/>
    </location>
</feature>
<feature type="transmembrane region" description="Helical" evidence="7">
    <location>
        <begin position="224"/>
        <end position="249"/>
    </location>
</feature>
<evidence type="ECO:0000256" key="3">
    <source>
        <dbReference type="ARBA" id="ARBA00022692"/>
    </source>
</evidence>
<feature type="transmembrane region" description="Helical" evidence="7">
    <location>
        <begin position="376"/>
        <end position="394"/>
    </location>
</feature>
<organism evidence="8 9">
    <name type="scientific">Herbiconiux daphne</name>
    <dbReference type="NCBI Taxonomy" id="2970914"/>
    <lineage>
        <taxon>Bacteria</taxon>
        <taxon>Bacillati</taxon>
        <taxon>Actinomycetota</taxon>
        <taxon>Actinomycetes</taxon>
        <taxon>Micrococcales</taxon>
        <taxon>Microbacteriaceae</taxon>
        <taxon>Herbiconiux</taxon>
    </lineage>
</organism>
<keyword evidence="3 7" id="KW-0812">Transmembrane</keyword>
<feature type="compositionally biased region" description="Basic and acidic residues" evidence="6">
    <location>
        <begin position="430"/>
        <end position="443"/>
    </location>
</feature>
<feature type="transmembrane region" description="Helical" evidence="7">
    <location>
        <begin position="153"/>
        <end position="174"/>
    </location>
</feature>
<feature type="transmembrane region" description="Helical" evidence="7">
    <location>
        <begin position="348"/>
        <end position="369"/>
    </location>
</feature>
<dbReference type="RefSeq" id="WP_259539245.1">
    <property type="nucleotide sequence ID" value="NZ_JANLCJ010000004.1"/>
</dbReference>
<feature type="transmembrane region" description="Helical" evidence="7">
    <location>
        <begin position="269"/>
        <end position="295"/>
    </location>
</feature>
<keyword evidence="9" id="KW-1185">Reference proteome</keyword>
<evidence type="ECO:0000313" key="9">
    <source>
        <dbReference type="Proteomes" id="UP001165586"/>
    </source>
</evidence>
<reference evidence="8" key="1">
    <citation type="submission" date="2022-08" db="EMBL/GenBank/DDBJ databases">
        <authorList>
            <person name="Deng Y."/>
            <person name="Han X.-F."/>
            <person name="Zhang Y.-Q."/>
        </authorList>
    </citation>
    <scope>NUCLEOTIDE SEQUENCE</scope>
    <source>
        <strain evidence="8">CPCC 203386</strain>
    </source>
</reference>
<protein>
    <submittedName>
        <fullName evidence="8">Amino acid permease</fullName>
    </submittedName>
</protein>
<dbReference type="PANTHER" id="PTHR42770">
    <property type="entry name" value="AMINO ACID TRANSPORTER-RELATED"/>
    <property type="match status" value="1"/>
</dbReference>
<evidence type="ECO:0000313" key="8">
    <source>
        <dbReference type="EMBL" id="MCS5734372.1"/>
    </source>
</evidence>
<evidence type="ECO:0000256" key="2">
    <source>
        <dbReference type="ARBA" id="ARBA00022475"/>
    </source>
</evidence>
<keyword evidence="4 7" id="KW-1133">Transmembrane helix</keyword>
<evidence type="ECO:0000256" key="1">
    <source>
        <dbReference type="ARBA" id="ARBA00004651"/>
    </source>
</evidence>
<feature type="transmembrane region" description="Helical" evidence="7">
    <location>
        <begin position="324"/>
        <end position="342"/>
    </location>
</feature>
<comment type="caution">
    <text evidence="8">The sequence shown here is derived from an EMBL/GenBank/DDBJ whole genome shotgun (WGS) entry which is preliminary data.</text>
</comment>
<evidence type="ECO:0000256" key="6">
    <source>
        <dbReference type="SAM" id="MobiDB-lite"/>
    </source>
</evidence>
<keyword evidence="5 7" id="KW-0472">Membrane</keyword>
<evidence type="ECO:0000256" key="7">
    <source>
        <dbReference type="SAM" id="Phobius"/>
    </source>
</evidence>
<gene>
    <name evidence="8" type="ORF">N1032_11550</name>
</gene>
<feature type="transmembrane region" description="Helical" evidence="7">
    <location>
        <begin position="186"/>
        <end position="203"/>
    </location>
</feature>
<dbReference type="Gene3D" id="1.20.1740.10">
    <property type="entry name" value="Amino acid/polyamine transporter I"/>
    <property type="match status" value="1"/>
</dbReference>
<dbReference type="PIRSF" id="PIRSF006060">
    <property type="entry name" value="AA_transporter"/>
    <property type="match status" value="1"/>
</dbReference>
<dbReference type="Proteomes" id="UP001165586">
    <property type="component" value="Unassembled WGS sequence"/>
</dbReference>
<dbReference type="Pfam" id="PF13520">
    <property type="entry name" value="AA_permease_2"/>
    <property type="match status" value="1"/>
</dbReference>
<keyword evidence="2" id="KW-1003">Cell membrane</keyword>
<name>A0ABT2H377_9MICO</name>
<feature type="transmembrane region" description="Helical" evidence="7">
    <location>
        <begin position="20"/>
        <end position="39"/>
    </location>
</feature>
<evidence type="ECO:0000256" key="5">
    <source>
        <dbReference type="ARBA" id="ARBA00023136"/>
    </source>
</evidence>
<dbReference type="InterPro" id="IPR002293">
    <property type="entry name" value="AA/rel_permease1"/>
</dbReference>
<dbReference type="EMBL" id="JANLCJ010000004">
    <property type="protein sequence ID" value="MCS5734372.1"/>
    <property type="molecule type" value="Genomic_DNA"/>
</dbReference>
<feature type="transmembrane region" description="Helical" evidence="7">
    <location>
        <begin position="126"/>
        <end position="146"/>
    </location>
</feature>
<feature type="transmembrane region" description="Helical" evidence="7">
    <location>
        <begin position="45"/>
        <end position="67"/>
    </location>
</feature>
<proteinExistence type="predicted"/>
<accession>A0ABT2H377</accession>